<evidence type="ECO:0000313" key="6">
    <source>
        <dbReference type="EMBL" id="MCH4813348.1"/>
    </source>
</evidence>
<accession>A0ABS9SBL1</accession>
<dbReference type="PANTHER" id="PTHR11707:SF28">
    <property type="entry name" value="60 KDA LYSOPHOSPHOLIPASE"/>
    <property type="match status" value="1"/>
</dbReference>
<gene>
    <name evidence="6" type="ORF">MLE19_18610</name>
</gene>
<dbReference type="SFLD" id="SFLDS00057">
    <property type="entry name" value="Glutaminase/Asparaginase"/>
    <property type="match status" value="1"/>
</dbReference>
<dbReference type="PIRSF" id="PIRSF001220">
    <property type="entry name" value="L-ASNase_gatD"/>
    <property type="match status" value="1"/>
</dbReference>
<feature type="domain" description="Asparaginase/glutaminase C-terminal" evidence="5">
    <location>
        <begin position="235"/>
        <end position="350"/>
    </location>
</feature>
<evidence type="ECO:0000256" key="2">
    <source>
        <dbReference type="PROSITE-ProRule" id="PRU10099"/>
    </source>
</evidence>
<keyword evidence="7" id="KW-1185">Reference proteome</keyword>
<evidence type="ECO:0000256" key="3">
    <source>
        <dbReference type="PROSITE-ProRule" id="PRU10100"/>
    </source>
</evidence>
<dbReference type="Gene3D" id="3.40.50.1170">
    <property type="entry name" value="L-asparaginase, N-terminal domain"/>
    <property type="match status" value="1"/>
</dbReference>
<feature type="domain" description="L-asparaginase N-terminal" evidence="4">
    <location>
        <begin position="18"/>
        <end position="206"/>
    </location>
</feature>
<dbReference type="InterPro" id="IPR006034">
    <property type="entry name" value="Asparaginase/glutaminase-like"/>
</dbReference>
<dbReference type="PIRSF" id="PIRSF500176">
    <property type="entry name" value="L_ASNase"/>
    <property type="match status" value="1"/>
</dbReference>
<dbReference type="InterPro" id="IPR040919">
    <property type="entry name" value="Asparaginase_C"/>
</dbReference>
<name>A0ABS9SBL1_9GAMM</name>
<proteinExistence type="inferred from homology"/>
<sequence>MAMPPYSLLASNAMTDKRILVIYTGGTIGMQSHPNGLAPGGNFATRMAAALTQLPIAQQQALPVYDVISYATLIDSSAATPLTWQQLALDINDQLTSYAGFVIIHGTDTLSWTAASLAYQLQGLDRPVVITGSMLPLEAPDSDALANLHGALKFAATPSLQEVAIYFAGQLLRGTRAIKQHSDAADAFTSPNYPLLGKRVGDDFVYYPSRGLGQQQRGAPRFELPDYRLVNQGEVVRIVLWPGITAWQLDTWLGDSRVKGALLQLWGAGNLPNDPGLLDVLAKASGEGKLLAAISQCPKGSVHLGAYAAGHGLSDAGIMAGDSMTPEAAFTKLAHLLAQPLTLEDQRQRFLTPLVGER</sequence>
<dbReference type="PANTHER" id="PTHR11707">
    <property type="entry name" value="L-ASPARAGINASE"/>
    <property type="match status" value="1"/>
</dbReference>
<dbReference type="Pfam" id="PF17763">
    <property type="entry name" value="Asparaginase_C"/>
    <property type="match status" value="1"/>
</dbReference>
<dbReference type="InterPro" id="IPR027475">
    <property type="entry name" value="Asparaginase/glutaminase_AS2"/>
</dbReference>
<dbReference type="PROSITE" id="PS00144">
    <property type="entry name" value="ASN_GLN_ASE_1"/>
    <property type="match status" value="1"/>
</dbReference>
<comment type="caution">
    <text evidence="6">The sequence shown here is derived from an EMBL/GenBank/DDBJ whole genome shotgun (WGS) entry which is preliminary data.</text>
</comment>
<dbReference type="CDD" id="cd08963">
    <property type="entry name" value="L-asparaginase_I"/>
    <property type="match status" value="1"/>
</dbReference>
<dbReference type="SUPFAM" id="SSF53774">
    <property type="entry name" value="Glutaminase/Asparaginase"/>
    <property type="match status" value="1"/>
</dbReference>
<protein>
    <submittedName>
        <fullName evidence="6">Asparaginase</fullName>
    </submittedName>
</protein>
<feature type="active site" evidence="3">
    <location>
        <position position="107"/>
    </location>
</feature>
<dbReference type="Pfam" id="PF00710">
    <property type="entry name" value="Asparaginase"/>
    <property type="match status" value="1"/>
</dbReference>
<evidence type="ECO:0000256" key="1">
    <source>
        <dbReference type="ARBA" id="ARBA00010518"/>
    </source>
</evidence>
<reference evidence="6 7" key="1">
    <citation type="submission" date="2022-03" db="EMBL/GenBank/DDBJ databases">
        <title>Genomic signatures underlying metal tolerance in selected Arctic bacterial isolates.</title>
        <authorList>
            <person name="Thomas F.A."/>
            <person name="Venkatachalam S."/>
            <person name="Krishnan K.P."/>
        </authorList>
    </citation>
    <scope>NUCLEOTIDE SEQUENCE [LARGE SCALE GENOMIC DNA]</scope>
    <source>
        <strain evidence="6 7">HM116</strain>
    </source>
</reference>
<evidence type="ECO:0000259" key="4">
    <source>
        <dbReference type="Pfam" id="PF00710"/>
    </source>
</evidence>
<dbReference type="InterPro" id="IPR037152">
    <property type="entry name" value="L-asparaginase_N_sf"/>
</dbReference>
<dbReference type="EMBL" id="JAKVTW010000018">
    <property type="protein sequence ID" value="MCH4813348.1"/>
    <property type="molecule type" value="Genomic_DNA"/>
</dbReference>
<dbReference type="InterPro" id="IPR020827">
    <property type="entry name" value="Asparaginase/glutaminase_AS1"/>
</dbReference>
<dbReference type="InterPro" id="IPR036152">
    <property type="entry name" value="Asp/glu_Ase-like_sf"/>
</dbReference>
<evidence type="ECO:0000313" key="7">
    <source>
        <dbReference type="Proteomes" id="UP001320609"/>
    </source>
</evidence>
<organism evidence="6 7">
    <name type="scientific">Vreelandella neptunia</name>
    <dbReference type="NCBI Taxonomy" id="115551"/>
    <lineage>
        <taxon>Bacteria</taxon>
        <taxon>Pseudomonadati</taxon>
        <taxon>Pseudomonadota</taxon>
        <taxon>Gammaproteobacteria</taxon>
        <taxon>Oceanospirillales</taxon>
        <taxon>Halomonadaceae</taxon>
        <taxon>Vreelandella</taxon>
    </lineage>
</organism>
<dbReference type="PRINTS" id="PR00139">
    <property type="entry name" value="ASNGLNASE"/>
</dbReference>
<dbReference type="Gene3D" id="3.40.50.40">
    <property type="match status" value="1"/>
</dbReference>
<evidence type="ECO:0000259" key="5">
    <source>
        <dbReference type="Pfam" id="PF17763"/>
    </source>
</evidence>
<dbReference type="RefSeq" id="WP_240719615.1">
    <property type="nucleotide sequence ID" value="NZ_JAKVTW010000018.1"/>
</dbReference>
<dbReference type="SMART" id="SM00870">
    <property type="entry name" value="Asparaginase"/>
    <property type="match status" value="1"/>
</dbReference>
<dbReference type="InterPro" id="IPR027473">
    <property type="entry name" value="L-asparaginase_C"/>
</dbReference>
<dbReference type="InterPro" id="IPR041725">
    <property type="entry name" value="L-asparaginase_I"/>
</dbReference>
<feature type="active site" evidence="2">
    <location>
        <position position="27"/>
    </location>
</feature>
<dbReference type="PROSITE" id="PS51732">
    <property type="entry name" value="ASN_GLN_ASE_3"/>
    <property type="match status" value="1"/>
</dbReference>
<dbReference type="Proteomes" id="UP001320609">
    <property type="component" value="Unassembled WGS sequence"/>
</dbReference>
<dbReference type="PROSITE" id="PS00917">
    <property type="entry name" value="ASN_GLN_ASE_2"/>
    <property type="match status" value="1"/>
</dbReference>
<comment type="similarity">
    <text evidence="1">Belongs to the asparaginase 1 family.</text>
</comment>
<dbReference type="InterPro" id="IPR027474">
    <property type="entry name" value="L-asparaginase_N"/>
</dbReference>